<protein>
    <submittedName>
        <fullName evidence="7">TonB-dependent receptor</fullName>
    </submittedName>
</protein>
<feature type="signal peptide" evidence="4">
    <location>
        <begin position="1"/>
        <end position="21"/>
    </location>
</feature>
<dbReference type="InterPro" id="IPR041700">
    <property type="entry name" value="OMP_b-brl_3"/>
</dbReference>
<keyword evidence="4" id="KW-0732">Signal</keyword>
<evidence type="ECO:0000259" key="5">
    <source>
        <dbReference type="Pfam" id="PF07715"/>
    </source>
</evidence>
<evidence type="ECO:0000256" key="2">
    <source>
        <dbReference type="ARBA" id="ARBA00023136"/>
    </source>
</evidence>
<dbReference type="SUPFAM" id="SSF56935">
    <property type="entry name" value="Porins"/>
    <property type="match status" value="1"/>
</dbReference>
<name>A0A5B8VZE4_9SPHI</name>
<evidence type="ECO:0000313" key="7">
    <source>
        <dbReference type="EMBL" id="QEC76711.1"/>
    </source>
</evidence>
<dbReference type="InterPro" id="IPR012910">
    <property type="entry name" value="Plug_dom"/>
</dbReference>
<evidence type="ECO:0000256" key="1">
    <source>
        <dbReference type="ARBA" id="ARBA00004442"/>
    </source>
</evidence>
<dbReference type="Pfam" id="PF07715">
    <property type="entry name" value="Plug"/>
    <property type="match status" value="1"/>
</dbReference>
<keyword evidence="8" id="KW-1185">Reference proteome</keyword>
<dbReference type="InterPro" id="IPR008969">
    <property type="entry name" value="CarboxyPept-like_regulatory"/>
</dbReference>
<feature type="chain" id="PRO_5022886577" evidence="4">
    <location>
        <begin position="22"/>
        <end position="911"/>
    </location>
</feature>
<keyword evidence="2" id="KW-0472">Membrane</keyword>
<dbReference type="SUPFAM" id="SSF49464">
    <property type="entry name" value="Carboxypeptidase regulatory domain-like"/>
    <property type="match status" value="1"/>
</dbReference>
<dbReference type="Gene3D" id="2.170.130.10">
    <property type="entry name" value="TonB-dependent receptor, plug domain"/>
    <property type="match status" value="1"/>
</dbReference>
<evidence type="ECO:0000256" key="3">
    <source>
        <dbReference type="ARBA" id="ARBA00023237"/>
    </source>
</evidence>
<dbReference type="PANTHER" id="PTHR40980:SF4">
    <property type="entry name" value="TONB-DEPENDENT RECEPTOR-LIKE BETA-BARREL DOMAIN-CONTAINING PROTEIN"/>
    <property type="match status" value="1"/>
</dbReference>
<comment type="subcellular location">
    <subcellularLocation>
        <location evidence="1">Cell outer membrane</location>
    </subcellularLocation>
</comment>
<dbReference type="AlphaFoldDB" id="A0A5B8VZE4"/>
<reference evidence="7 8" key="1">
    <citation type="journal article" date="2013" name="J. Microbiol.">
        <title>Mucilaginibacter ginsenosidivorax sp. nov., with ginsenoside converting activity isolated from sediment.</title>
        <authorList>
            <person name="Kim J.K."/>
            <person name="Choi T.E."/>
            <person name="Liu Q.M."/>
            <person name="Park H.Y."/>
            <person name="Yi T.H."/>
            <person name="Yoon M.H."/>
            <person name="Kim S.C."/>
            <person name="Im W.T."/>
        </authorList>
    </citation>
    <scope>NUCLEOTIDE SEQUENCE [LARGE SCALE GENOMIC DNA]</scope>
    <source>
        <strain evidence="7 8">KHI28</strain>
    </source>
</reference>
<feature type="domain" description="TonB-dependent receptor plug" evidence="5">
    <location>
        <begin position="134"/>
        <end position="235"/>
    </location>
</feature>
<dbReference type="InterPro" id="IPR036942">
    <property type="entry name" value="Beta-barrel_TonB_sf"/>
</dbReference>
<accession>A0A5B8VZE4</accession>
<evidence type="ECO:0000256" key="4">
    <source>
        <dbReference type="SAM" id="SignalP"/>
    </source>
</evidence>
<dbReference type="Gene3D" id="2.60.40.1120">
    <property type="entry name" value="Carboxypeptidase-like, regulatory domain"/>
    <property type="match status" value="1"/>
</dbReference>
<dbReference type="InterPro" id="IPR037066">
    <property type="entry name" value="Plug_dom_sf"/>
</dbReference>
<dbReference type="EMBL" id="CP042437">
    <property type="protein sequence ID" value="QEC76711.1"/>
    <property type="molecule type" value="Genomic_DNA"/>
</dbReference>
<sequence>MARKIYLFLVVISLFPAFAFAQNATISGVVLNGLSKEPLPGAYVHLDGTDKGANTDGQGKFSITNLAAGQYKIKLSYVGFIKFEKRVTLSAGQALNLSIALTESLNNLETVKVYGKLATETEAAARSNEKNSNNIKNVVSAKAIEKSPDINAANVLQRVSGVTIQRNAGGDDAYAIIRGLEPRYNNTLINGIKIASPSSKTRLVSLSVVPSDMLARIEVDKTLLPDMEGDAIGGTVNLVFKDAPEKREISATAALGYNQLFIDRKFLQFSTSDIKKYSPSESNGANYVAQPNDFTRSNLDFKNVSPPPTGTIGFTYGERLFKKKLGLIVSDSYQNIYFGSNTEGNDGNADPADPDHRPRINNIYNRSISSHELLNNFNTHLDYKINDKNKITLDNVFIYTRLAEASVTADTSITGGNGGRTVPGTGPVNTVYQSTLTSQYIENLKIAGDHILDKHFQVNWYGAFSDAFVRTPDQADINTNLLITYDPATRVYTKTPNYFDNIDRIWAHNNDKDYNGAANISYKTFFSNSALVLKAGGLYRHKTRYNYEDEYILRPVPDANGGKPTFTDINSAQWNVYTPLGAGDFNINNYNAFENITAYYGEFKLSLPRLDIFGGVRTEVTSQGYHVRQDVTNASDVNKNYTDVLPSISFKYILNDKTNLRLAYFSSIARPAYYELVPTSPPSTGGTTITGNPDLKHTTSNNFDLRYELFPKADEQFFVGLYYKQLTNPIEYSYSSNSGANSIFKPQNPPSATVAGFEVAYTQFWGNYGVSGNYAYNHSDVASNKIDRNNPSVNGNPNIVIEHRMLTGAAVHDLNLSFLYRNTRARLNAQVAYQYLGKTLVATYPNNGDNYIQQPLSTLAFSADKAIGKHFTVFTKLNNLLNTHTTVVLHNFQNGNQVTKASYLAGLRYNY</sequence>
<dbReference type="Gene3D" id="2.40.170.20">
    <property type="entry name" value="TonB-dependent receptor, beta-barrel domain"/>
    <property type="match status" value="1"/>
</dbReference>
<dbReference type="GO" id="GO:0009279">
    <property type="term" value="C:cell outer membrane"/>
    <property type="evidence" value="ECO:0007669"/>
    <property type="project" value="UniProtKB-SubCell"/>
</dbReference>
<dbReference type="RefSeq" id="WP_147053881.1">
    <property type="nucleotide sequence ID" value="NZ_CP042437.1"/>
</dbReference>
<dbReference type="PANTHER" id="PTHR40980">
    <property type="entry name" value="PLUG DOMAIN-CONTAINING PROTEIN"/>
    <property type="match status" value="1"/>
</dbReference>
<organism evidence="7 8">
    <name type="scientific">Mucilaginibacter ginsenosidivorax</name>
    <dbReference type="NCBI Taxonomy" id="862126"/>
    <lineage>
        <taxon>Bacteria</taxon>
        <taxon>Pseudomonadati</taxon>
        <taxon>Bacteroidota</taxon>
        <taxon>Sphingobacteriia</taxon>
        <taxon>Sphingobacteriales</taxon>
        <taxon>Sphingobacteriaceae</taxon>
        <taxon>Mucilaginibacter</taxon>
    </lineage>
</organism>
<dbReference type="KEGG" id="mgk:FSB76_12405"/>
<evidence type="ECO:0000313" key="8">
    <source>
        <dbReference type="Proteomes" id="UP000321362"/>
    </source>
</evidence>
<evidence type="ECO:0000259" key="6">
    <source>
        <dbReference type="Pfam" id="PF14905"/>
    </source>
</evidence>
<proteinExistence type="predicted"/>
<keyword evidence="3" id="KW-0998">Cell outer membrane</keyword>
<dbReference type="OrthoDB" id="8727862at2"/>
<dbReference type="Pfam" id="PF13715">
    <property type="entry name" value="CarbopepD_reg_2"/>
    <property type="match status" value="1"/>
</dbReference>
<dbReference type="Proteomes" id="UP000321362">
    <property type="component" value="Chromosome"/>
</dbReference>
<keyword evidence="7" id="KW-0675">Receptor</keyword>
<feature type="domain" description="Outer membrane protein beta-barrel" evidence="6">
    <location>
        <begin position="587"/>
        <end position="899"/>
    </location>
</feature>
<gene>
    <name evidence="7" type="ORF">FSB76_12405</name>
</gene>
<dbReference type="Pfam" id="PF14905">
    <property type="entry name" value="OMP_b-brl_3"/>
    <property type="match status" value="1"/>
</dbReference>